<protein>
    <submittedName>
        <fullName evidence="1">SpdA protein</fullName>
    </submittedName>
</protein>
<feature type="non-terminal residue" evidence="1">
    <location>
        <position position="1"/>
    </location>
</feature>
<organism evidence="1 2">
    <name type="scientific">Streptomyces oryzae</name>
    <dbReference type="NCBI Taxonomy" id="1434886"/>
    <lineage>
        <taxon>Bacteria</taxon>
        <taxon>Bacillati</taxon>
        <taxon>Actinomycetota</taxon>
        <taxon>Actinomycetes</taxon>
        <taxon>Kitasatosporales</taxon>
        <taxon>Streptomycetaceae</taxon>
        <taxon>Streptomyces</taxon>
    </lineage>
</organism>
<gene>
    <name evidence="1" type="ORF">ITI46_33190</name>
</gene>
<evidence type="ECO:0000313" key="1">
    <source>
        <dbReference type="EMBL" id="MBO8196453.1"/>
    </source>
</evidence>
<proteinExistence type="predicted"/>
<evidence type="ECO:0000313" key="2">
    <source>
        <dbReference type="Proteomes" id="UP001519064"/>
    </source>
</evidence>
<dbReference type="EMBL" id="JADKMA010000315">
    <property type="protein sequence ID" value="MBO8196453.1"/>
    <property type="molecule type" value="Genomic_DNA"/>
</dbReference>
<accession>A0ABS3XM11</accession>
<sequence length="33" mass="3609">EQEHGEPITPDRLTTRLGIAPTLAETLHARLTA</sequence>
<comment type="caution">
    <text evidence="1">The sequence shown here is derived from an EMBL/GenBank/DDBJ whole genome shotgun (WGS) entry which is preliminary data.</text>
</comment>
<reference evidence="1 2" key="1">
    <citation type="submission" date="2020-11" db="EMBL/GenBank/DDBJ databases">
        <title>Streptomyces spirodelae sp. nov., isolated from duckweed.</title>
        <authorList>
            <person name="Saimee Y."/>
            <person name="Duangmal K."/>
        </authorList>
    </citation>
    <scope>NUCLEOTIDE SEQUENCE [LARGE SCALE GENOMIC DNA]</scope>
    <source>
        <strain evidence="1 2">S16-07</strain>
    </source>
</reference>
<name>A0ABS3XM11_9ACTN</name>
<keyword evidence="2" id="KW-1185">Reference proteome</keyword>
<dbReference type="Proteomes" id="UP001519064">
    <property type="component" value="Unassembled WGS sequence"/>
</dbReference>